<comment type="caution">
    <text evidence="1">The sequence shown here is derived from an EMBL/GenBank/DDBJ whole genome shotgun (WGS) entry which is preliminary data.</text>
</comment>
<dbReference type="Proteomes" id="UP001307705">
    <property type="component" value="Unassembled WGS sequence"/>
</dbReference>
<gene>
    <name evidence="1" type="ORF">Ataiwa_36330</name>
</gene>
<keyword evidence="2" id="KW-1185">Reference proteome</keyword>
<proteinExistence type="predicted"/>
<sequence>MEALRIKAYPKSKKQIQSIADFLKKEGIEFELVEKEDFLDFISEMESSLVQVKQIKLGKQKKELAKDFLNELRGNSHTRF</sequence>
<protein>
    <submittedName>
        <fullName evidence="1">Uncharacterized protein</fullName>
    </submittedName>
</protein>
<accession>A0ABQ6Q5A8</accession>
<reference evidence="1 2" key="1">
    <citation type="submission" date="2023-08" db="EMBL/GenBank/DDBJ databases">
        <title>Draft genome sequence of Algoriphagus taiwanensis.</title>
        <authorList>
            <person name="Takatani N."/>
            <person name="Hosokawa M."/>
            <person name="Sawabe T."/>
        </authorList>
    </citation>
    <scope>NUCLEOTIDE SEQUENCE [LARGE SCALE GENOMIC DNA]</scope>
    <source>
        <strain evidence="1 2">JCM 19755</strain>
    </source>
</reference>
<dbReference type="EMBL" id="BTPE01000017">
    <property type="protein sequence ID" value="GMQ35360.1"/>
    <property type="molecule type" value="Genomic_DNA"/>
</dbReference>
<organism evidence="1 2">
    <name type="scientific">Algoriphagus taiwanensis</name>
    <dbReference type="NCBI Taxonomy" id="1445656"/>
    <lineage>
        <taxon>Bacteria</taxon>
        <taxon>Pseudomonadati</taxon>
        <taxon>Bacteroidota</taxon>
        <taxon>Cytophagia</taxon>
        <taxon>Cytophagales</taxon>
        <taxon>Cyclobacteriaceae</taxon>
        <taxon>Algoriphagus</taxon>
    </lineage>
</organism>
<evidence type="ECO:0000313" key="2">
    <source>
        <dbReference type="Proteomes" id="UP001307705"/>
    </source>
</evidence>
<evidence type="ECO:0000313" key="1">
    <source>
        <dbReference type="EMBL" id="GMQ35360.1"/>
    </source>
</evidence>
<name>A0ABQ6Q5A8_9BACT</name>